<dbReference type="OrthoDB" id="1921208at2759"/>
<keyword evidence="2" id="KW-1133">Transmembrane helix</keyword>
<feature type="compositionally biased region" description="Basic and acidic residues" evidence="1">
    <location>
        <begin position="243"/>
        <end position="276"/>
    </location>
</feature>
<dbReference type="STRING" id="1314781.A0A165GEB9"/>
<dbReference type="EMBL" id="KV426050">
    <property type="protein sequence ID" value="KZV90393.1"/>
    <property type="molecule type" value="Genomic_DNA"/>
</dbReference>
<protein>
    <submittedName>
        <fullName evidence="3">Uncharacterized protein</fullName>
    </submittedName>
</protein>
<dbReference type="Gene3D" id="2.60.40.420">
    <property type="entry name" value="Cupredoxins - blue copper proteins"/>
    <property type="match status" value="1"/>
</dbReference>
<feature type="transmembrane region" description="Helical" evidence="2">
    <location>
        <begin position="195"/>
        <end position="217"/>
    </location>
</feature>
<dbReference type="InterPro" id="IPR008972">
    <property type="entry name" value="Cupredoxin"/>
</dbReference>
<evidence type="ECO:0000313" key="3">
    <source>
        <dbReference type="EMBL" id="KZV90393.1"/>
    </source>
</evidence>
<evidence type="ECO:0000313" key="4">
    <source>
        <dbReference type="Proteomes" id="UP000077266"/>
    </source>
</evidence>
<evidence type="ECO:0000256" key="1">
    <source>
        <dbReference type="SAM" id="MobiDB-lite"/>
    </source>
</evidence>
<organism evidence="3 4">
    <name type="scientific">Exidia glandulosa HHB12029</name>
    <dbReference type="NCBI Taxonomy" id="1314781"/>
    <lineage>
        <taxon>Eukaryota</taxon>
        <taxon>Fungi</taxon>
        <taxon>Dikarya</taxon>
        <taxon>Basidiomycota</taxon>
        <taxon>Agaricomycotina</taxon>
        <taxon>Agaricomycetes</taxon>
        <taxon>Auriculariales</taxon>
        <taxon>Exidiaceae</taxon>
        <taxon>Exidia</taxon>
    </lineage>
</organism>
<keyword evidence="2" id="KW-0472">Membrane</keyword>
<dbReference type="PANTHER" id="PTHR34883:SF15">
    <property type="entry name" value="EXTRACELLULAR SERINE-RICH PROTEIN"/>
    <property type="match status" value="1"/>
</dbReference>
<dbReference type="Proteomes" id="UP000077266">
    <property type="component" value="Unassembled WGS sequence"/>
</dbReference>
<feature type="region of interest" description="Disordered" evidence="1">
    <location>
        <begin position="236"/>
        <end position="276"/>
    </location>
</feature>
<evidence type="ECO:0000256" key="2">
    <source>
        <dbReference type="SAM" id="Phobius"/>
    </source>
</evidence>
<keyword evidence="4" id="KW-1185">Reference proteome</keyword>
<proteinExistence type="predicted"/>
<reference evidence="3 4" key="1">
    <citation type="journal article" date="2016" name="Mol. Biol. Evol.">
        <title>Comparative Genomics of Early-Diverging Mushroom-Forming Fungi Provides Insights into the Origins of Lignocellulose Decay Capabilities.</title>
        <authorList>
            <person name="Nagy L.G."/>
            <person name="Riley R."/>
            <person name="Tritt A."/>
            <person name="Adam C."/>
            <person name="Daum C."/>
            <person name="Floudas D."/>
            <person name="Sun H."/>
            <person name="Yadav J.S."/>
            <person name="Pangilinan J."/>
            <person name="Larsson K.H."/>
            <person name="Matsuura K."/>
            <person name="Barry K."/>
            <person name="Labutti K."/>
            <person name="Kuo R."/>
            <person name="Ohm R.A."/>
            <person name="Bhattacharya S.S."/>
            <person name="Shirouzu T."/>
            <person name="Yoshinaga Y."/>
            <person name="Martin F.M."/>
            <person name="Grigoriev I.V."/>
            <person name="Hibbett D.S."/>
        </authorList>
    </citation>
    <scope>NUCLEOTIDE SEQUENCE [LARGE SCALE GENOMIC DNA]</scope>
    <source>
        <strain evidence="3 4">HHB12029</strain>
    </source>
</reference>
<dbReference type="PANTHER" id="PTHR34883">
    <property type="entry name" value="SERINE-RICH PROTEIN, PUTATIVE-RELATED-RELATED"/>
    <property type="match status" value="1"/>
</dbReference>
<keyword evidence="2" id="KW-0812">Transmembrane</keyword>
<dbReference type="InParanoid" id="A0A165GEB9"/>
<dbReference type="InterPro" id="IPR052953">
    <property type="entry name" value="Ser-rich/MCO-related"/>
</dbReference>
<gene>
    <name evidence="3" type="ORF">EXIGLDRAFT_770888</name>
</gene>
<dbReference type="SUPFAM" id="SSF49503">
    <property type="entry name" value="Cupredoxins"/>
    <property type="match status" value="1"/>
</dbReference>
<name>A0A165GEB9_EXIGL</name>
<sequence length="319" mass="33354">MRSPSLVALYQTASGGPEASPAARSPSLIVHVGPSGQFVFVPRTVAAPVGETVTFAFAIASPLHTVTQSVGVEDPCVQRGFSSNLGVVDLIYDVVVNNTEPIHIFSPLHCELGMVMIINPRSPTEIDSFVAAAQGRSLPGPTNESSITTPSSAVESVTAIIIPSPIITSAYTGTVSNTAVGPVSPAIPGSAHRNIILVGVLVASTLLACALAVAFIIRRRIRRRAIALGQPRALRPPSAGVPVRERNPLKEKSQAAEASSDARIHEPGQGETGTDARLRAALEALAALQTEVQQLRQADIAETLPEYVSRDGDGRSCIE</sequence>
<accession>A0A165GEB9</accession>
<dbReference type="AlphaFoldDB" id="A0A165GEB9"/>